<keyword evidence="2" id="KW-1185">Reference proteome</keyword>
<proteinExistence type="predicted"/>
<evidence type="ECO:0000313" key="1">
    <source>
        <dbReference type="EMBL" id="CAH3165025.1"/>
    </source>
</evidence>
<evidence type="ECO:0000313" key="2">
    <source>
        <dbReference type="Proteomes" id="UP001159405"/>
    </source>
</evidence>
<gene>
    <name evidence="1" type="ORF">PLOB_00006963</name>
</gene>
<comment type="caution">
    <text evidence="1">The sequence shown here is derived from an EMBL/GenBank/DDBJ whole genome shotgun (WGS) entry which is preliminary data.</text>
</comment>
<name>A0ABN8QIV6_9CNID</name>
<reference evidence="1 2" key="1">
    <citation type="submission" date="2022-05" db="EMBL/GenBank/DDBJ databases">
        <authorList>
            <consortium name="Genoscope - CEA"/>
            <person name="William W."/>
        </authorList>
    </citation>
    <scope>NUCLEOTIDE SEQUENCE [LARGE SCALE GENOMIC DNA]</scope>
</reference>
<sequence>MWKVYFTLGVISIQLWTKLRFSGIFVLMLKLALNGPMAKNESTITCLIVNEVHSMHPGLNGAASFTSLP</sequence>
<accession>A0ABN8QIV6</accession>
<protein>
    <submittedName>
        <fullName evidence="1">Uncharacterized protein</fullName>
    </submittedName>
</protein>
<dbReference type="Proteomes" id="UP001159405">
    <property type="component" value="Unassembled WGS sequence"/>
</dbReference>
<organism evidence="1 2">
    <name type="scientific">Porites lobata</name>
    <dbReference type="NCBI Taxonomy" id="104759"/>
    <lineage>
        <taxon>Eukaryota</taxon>
        <taxon>Metazoa</taxon>
        <taxon>Cnidaria</taxon>
        <taxon>Anthozoa</taxon>
        <taxon>Hexacorallia</taxon>
        <taxon>Scleractinia</taxon>
        <taxon>Fungiina</taxon>
        <taxon>Poritidae</taxon>
        <taxon>Porites</taxon>
    </lineage>
</organism>
<dbReference type="EMBL" id="CALNXK010000131">
    <property type="protein sequence ID" value="CAH3165025.1"/>
    <property type="molecule type" value="Genomic_DNA"/>
</dbReference>